<accession>A0A172U1F0</accession>
<dbReference type="Pfam" id="PF07715">
    <property type="entry name" value="Plug"/>
    <property type="match status" value="1"/>
</dbReference>
<dbReference type="InterPro" id="IPR036942">
    <property type="entry name" value="Beta-barrel_TonB_sf"/>
</dbReference>
<dbReference type="InterPro" id="IPR037066">
    <property type="entry name" value="Plug_dom_sf"/>
</dbReference>
<evidence type="ECO:0000256" key="5">
    <source>
        <dbReference type="ARBA" id="ARBA00023136"/>
    </source>
</evidence>
<dbReference type="Gene3D" id="2.60.40.1120">
    <property type="entry name" value="Carboxypeptidase-like, regulatory domain"/>
    <property type="match status" value="1"/>
</dbReference>
<name>A0A172U1F0_9BACT</name>
<dbReference type="InterPro" id="IPR008969">
    <property type="entry name" value="CarboxyPept-like_regulatory"/>
</dbReference>
<evidence type="ECO:0000256" key="7">
    <source>
        <dbReference type="PROSITE-ProRule" id="PRU01360"/>
    </source>
</evidence>
<comment type="subcellular location">
    <subcellularLocation>
        <location evidence="1 7">Cell outer membrane</location>
        <topology evidence="1 7">Multi-pass membrane protein</topology>
    </subcellularLocation>
</comment>
<keyword evidence="6 7" id="KW-0998">Cell outer membrane</keyword>
<keyword evidence="5 7" id="KW-0472">Membrane</keyword>
<evidence type="ECO:0000259" key="9">
    <source>
        <dbReference type="Pfam" id="PF07715"/>
    </source>
</evidence>
<evidence type="ECO:0000313" key="11">
    <source>
        <dbReference type="Proteomes" id="UP000077177"/>
    </source>
</evidence>
<keyword evidence="8" id="KW-0732">Signal</keyword>
<dbReference type="GO" id="GO:0009279">
    <property type="term" value="C:cell outer membrane"/>
    <property type="evidence" value="ECO:0007669"/>
    <property type="project" value="UniProtKB-SubCell"/>
</dbReference>
<dbReference type="InterPro" id="IPR012910">
    <property type="entry name" value="Plug_dom"/>
</dbReference>
<dbReference type="NCBIfam" id="TIGR04057">
    <property type="entry name" value="SusC_RagA_signa"/>
    <property type="match status" value="1"/>
</dbReference>
<dbReference type="InterPro" id="IPR023996">
    <property type="entry name" value="TonB-dep_OMP_SusC/RagA"/>
</dbReference>
<dbReference type="Proteomes" id="UP000077177">
    <property type="component" value="Chromosome"/>
</dbReference>
<dbReference type="AlphaFoldDB" id="A0A172U1F0"/>
<gene>
    <name evidence="10" type="ORF">SY85_24640</name>
</gene>
<evidence type="ECO:0000256" key="8">
    <source>
        <dbReference type="SAM" id="SignalP"/>
    </source>
</evidence>
<dbReference type="SUPFAM" id="SSF56935">
    <property type="entry name" value="Porins"/>
    <property type="match status" value="1"/>
</dbReference>
<dbReference type="PATRIC" id="fig|1492898.3.peg.5353"/>
<dbReference type="STRING" id="1492898.SY85_24640"/>
<dbReference type="PROSITE" id="PS52016">
    <property type="entry name" value="TONB_DEPENDENT_REC_3"/>
    <property type="match status" value="1"/>
</dbReference>
<dbReference type="RefSeq" id="WP_066409000.1">
    <property type="nucleotide sequence ID" value="NZ_CP011390.1"/>
</dbReference>
<keyword evidence="3 7" id="KW-1134">Transmembrane beta strand</keyword>
<dbReference type="InterPro" id="IPR023997">
    <property type="entry name" value="TonB-dep_OMP_SusC/RagA_CS"/>
</dbReference>
<dbReference type="Pfam" id="PF13715">
    <property type="entry name" value="CarbopepD_reg_2"/>
    <property type="match status" value="1"/>
</dbReference>
<dbReference type="Gene3D" id="2.170.130.10">
    <property type="entry name" value="TonB-dependent receptor, plug domain"/>
    <property type="match status" value="1"/>
</dbReference>
<keyword evidence="11" id="KW-1185">Reference proteome</keyword>
<dbReference type="SUPFAM" id="SSF49464">
    <property type="entry name" value="Carboxypeptidase regulatory domain-like"/>
    <property type="match status" value="1"/>
</dbReference>
<reference evidence="10 11" key="2">
    <citation type="journal article" date="2016" name="Int. J. Syst. Evol. Microbiol.">
        <title>Flavisolibacter tropicus sp. nov., isolated from tropical soil.</title>
        <authorList>
            <person name="Lee J.J."/>
            <person name="Kang M.S."/>
            <person name="Kim G.S."/>
            <person name="Lee C.S."/>
            <person name="Lim S."/>
            <person name="Lee J."/>
            <person name="Roh S.H."/>
            <person name="Kang H."/>
            <person name="Ha J.M."/>
            <person name="Bae S."/>
            <person name="Jung H.Y."/>
            <person name="Kim M.K."/>
        </authorList>
    </citation>
    <scope>NUCLEOTIDE SEQUENCE [LARGE SCALE GENOMIC DNA]</scope>
    <source>
        <strain evidence="10 11">LCS9</strain>
    </source>
</reference>
<evidence type="ECO:0000256" key="4">
    <source>
        <dbReference type="ARBA" id="ARBA00022692"/>
    </source>
</evidence>
<comment type="similarity">
    <text evidence="7">Belongs to the TonB-dependent receptor family.</text>
</comment>
<protein>
    <submittedName>
        <fullName evidence="10">Membrane protein</fullName>
    </submittedName>
</protein>
<sequence length="1218" mass="134350">MRQMGNRAYVRKFKSIIKLSILIVSIFGATAASATDGKLQDVLEKTISIEFKDVLLKDALDKISAQTKISFVYVSNPALNNKVSVQAHDQKVGELLKKLLLPYALQYVVVDDHIVIRAGTEKPGKVALEQSNPLHGLPPTDIKGIVISDNDAPLAGVSVVVKGTQRGVVTNAKGEFELKGVNADAVLVISMTGYKSQEVKAESFKSTAFRVQMKPEAASLQEVVVTGFQSIDKKKFTGASTRLKIEDVKMDGVTDVSRMLEGRAAGVSIQNVSGTFGSAPKVRVRGATSITGENKPLWVVDGVVLEDIINISNDQLSSGDPNTMLGSSVAGLNPNDIETFDILKDASATALYGARAMNGVIVITTKKGKAGKPVVNYTGNYTMQLKPSYNNYDIINSADQLALYAEMERKGQISITDMAVAANSGIYGKLAEKIEDGSVYNTAAGRSAFLAKYGSLNTNWFDVLFRNSVAQEHSLSISAGTDKAQSYFSSSFYNDNGWSIADKVKRFTANLRNNYTLSNKLSAGFTMTGSIRQQQAPGTIGRANNPVEGTFSRNFDINPFSYALNTSRLLPAYEEDGSLAYFRRNFAPFNILSELENNRIKLNVLDLKLQGQATYKFNKYLSYDFNGALRFVKTANEHEITEHSNQAEAYRAASTSTIKQRNRYLYTDPNDPSAEPVVVLPYGGFYNLQENQLINYTFRNNLTFNRTFNNRHQVVALVGQEVKYTDRQNTNNTGFGYQYDNGGIPFVDYRIVKQMLENNFQYYGMSNERDRFVGFFGNASYTYDNKYNISATMRDDGSNRLGNSPSARWLPTWTVAGRWNVDKEKFMENVDAISYLALRGSYGLNASYGNAMNSTAVLLTELTKRANSADGQVAINIASLENSDLTWEKKYEANVGMDLGLLKGRMNVTVDAYKRNSFDLISFVKTGGIGGELYKQANYADLSSHGIEVSVGGKPVTGKNWSWNTNLTFGYNTNKITNSENKPLIFDLIRSEGGAQVGYPVRGLYSLVFTGLDKYGLGSYINQNGNSSYAVDFQSENTQYLKYEGSADPTITGGFTNTFNYKDLSFNFLMTYQAGNKIRMQPTYRSGYSDLDAVPGEFINRWTLPGDEKITNIPSTADLYTNYGLGGAYTYNNYNYSDIRVVDGSFVRLKTISLAYKLPASLLKAARLNAASISLQGNNMWLIYADPKLKGQDPEFFNTGGVAMPINKQFVLSLKVGI</sequence>
<feature type="chain" id="PRO_5008001547" evidence="8">
    <location>
        <begin position="35"/>
        <end position="1218"/>
    </location>
</feature>
<reference evidence="11" key="1">
    <citation type="submission" date="2015-01" db="EMBL/GenBank/DDBJ databases">
        <title>Flavisolibacter sp./LCS9/ whole genome sequencing.</title>
        <authorList>
            <person name="Kim M.K."/>
            <person name="Srinivasan S."/>
            <person name="Lee J.-J."/>
        </authorList>
    </citation>
    <scope>NUCLEOTIDE SEQUENCE [LARGE SCALE GENOMIC DNA]</scope>
    <source>
        <strain evidence="11">LCS9</strain>
    </source>
</reference>
<dbReference type="InterPro" id="IPR039426">
    <property type="entry name" value="TonB-dep_rcpt-like"/>
</dbReference>
<proteinExistence type="inferred from homology"/>
<evidence type="ECO:0000256" key="2">
    <source>
        <dbReference type="ARBA" id="ARBA00022448"/>
    </source>
</evidence>
<evidence type="ECO:0000256" key="1">
    <source>
        <dbReference type="ARBA" id="ARBA00004571"/>
    </source>
</evidence>
<dbReference type="EMBL" id="CP011390">
    <property type="protein sequence ID" value="ANE53179.1"/>
    <property type="molecule type" value="Genomic_DNA"/>
</dbReference>
<evidence type="ECO:0000256" key="6">
    <source>
        <dbReference type="ARBA" id="ARBA00023237"/>
    </source>
</evidence>
<feature type="domain" description="TonB-dependent receptor plug" evidence="9">
    <location>
        <begin position="233"/>
        <end position="360"/>
    </location>
</feature>
<keyword evidence="2 7" id="KW-0813">Transport</keyword>
<dbReference type="KEGG" id="fla:SY85_24640"/>
<feature type="signal peptide" evidence="8">
    <location>
        <begin position="1"/>
        <end position="34"/>
    </location>
</feature>
<dbReference type="Gene3D" id="2.40.170.20">
    <property type="entry name" value="TonB-dependent receptor, beta-barrel domain"/>
    <property type="match status" value="1"/>
</dbReference>
<evidence type="ECO:0000313" key="10">
    <source>
        <dbReference type="EMBL" id="ANE53179.1"/>
    </source>
</evidence>
<evidence type="ECO:0000256" key="3">
    <source>
        <dbReference type="ARBA" id="ARBA00022452"/>
    </source>
</evidence>
<keyword evidence="4 7" id="KW-0812">Transmembrane</keyword>
<organism evidence="10 11">
    <name type="scientific">Flavisolibacter tropicus</name>
    <dbReference type="NCBI Taxonomy" id="1492898"/>
    <lineage>
        <taxon>Bacteria</taxon>
        <taxon>Pseudomonadati</taxon>
        <taxon>Bacteroidota</taxon>
        <taxon>Chitinophagia</taxon>
        <taxon>Chitinophagales</taxon>
        <taxon>Chitinophagaceae</taxon>
        <taxon>Flavisolibacter</taxon>
    </lineage>
</organism>
<dbReference type="NCBIfam" id="TIGR04056">
    <property type="entry name" value="OMP_RagA_SusC"/>
    <property type="match status" value="1"/>
</dbReference>